<organism evidence="2 3">
    <name type="scientific">Hymenobacter ruricola</name>
    <dbReference type="NCBI Taxonomy" id="2791023"/>
    <lineage>
        <taxon>Bacteria</taxon>
        <taxon>Pseudomonadati</taxon>
        <taxon>Bacteroidota</taxon>
        <taxon>Cytophagia</taxon>
        <taxon>Cytophagales</taxon>
        <taxon>Hymenobacteraceae</taxon>
        <taxon>Hymenobacter</taxon>
    </lineage>
</organism>
<name>A0ABS0I7R9_9BACT</name>
<keyword evidence="1" id="KW-0472">Membrane</keyword>
<dbReference type="Proteomes" id="UP000618931">
    <property type="component" value="Unassembled WGS sequence"/>
</dbReference>
<protein>
    <submittedName>
        <fullName evidence="2">Uncharacterized protein</fullName>
    </submittedName>
</protein>
<gene>
    <name evidence="2" type="ORF">I2H31_18070</name>
</gene>
<feature type="transmembrane region" description="Helical" evidence="1">
    <location>
        <begin position="12"/>
        <end position="31"/>
    </location>
</feature>
<evidence type="ECO:0000313" key="2">
    <source>
        <dbReference type="EMBL" id="MBF9223015.1"/>
    </source>
</evidence>
<proteinExistence type="predicted"/>
<reference evidence="2 3" key="1">
    <citation type="submission" date="2020-11" db="EMBL/GenBank/DDBJ databases">
        <authorList>
            <person name="Kim M.K."/>
        </authorList>
    </citation>
    <scope>NUCLEOTIDE SEQUENCE [LARGE SCALE GENOMIC DNA]</scope>
    <source>
        <strain evidence="2 3">BT662</strain>
    </source>
</reference>
<accession>A0ABS0I7R9</accession>
<sequence>MKNGPISPRLHGLLDYALVAGLLALPTAFGFSKKVRRLYAAEGAALLVYVALTDQPLALKPLIPFRVHGKIDPFNVANFAVHSLLKPFRKDPRAQAFNAVFTLVSGATVALTDWDGPTKAHPAGQ</sequence>
<comment type="caution">
    <text evidence="2">The sequence shown here is derived from an EMBL/GenBank/DDBJ whole genome shotgun (WGS) entry which is preliminary data.</text>
</comment>
<keyword evidence="3" id="KW-1185">Reference proteome</keyword>
<dbReference type="RefSeq" id="WP_196294462.1">
    <property type="nucleotide sequence ID" value="NZ_JADQDM010000011.1"/>
</dbReference>
<keyword evidence="1" id="KW-1133">Transmembrane helix</keyword>
<keyword evidence="1" id="KW-0812">Transmembrane</keyword>
<evidence type="ECO:0000256" key="1">
    <source>
        <dbReference type="SAM" id="Phobius"/>
    </source>
</evidence>
<evidence type="ECO:0000313" key="3">
    <source>
        <dbReference type="Proteomes" id="UP000618931"/>
    </source>
</evidence>
<dbReference type="EMBL" id="JADQDM010000011">
    <property type="protein sequence ID" value="MBF9223015.1"/>
    <property type="molecule type" value="Genomic_DNA"/>
</dbReference>